<dbReference type="OrthoDB" id="361513at2"/>
<gene>
    <name evidence="2" type="ORF">SAMN02745152_02214</name>
</gene>
<dbReference type="RefSeq" id="WP_078931916.1">
    <property type="nucleotide sequence ID" value="NZ_FUXC01000028.1"/>
</dbReference>
<dbReference type="GeneID" id="303368410"/>
<reference evidence="2 3" key="1">
    <citation type="submission" date="2017-02" db="EMBL/GenBank/DDBJ databases">
        <authorList>
            <person name="Peterson S.W."/>
        </authorList>
    </citation>
    <scope>NUCLEOTIDE SEQUENCE [LARGE SCALE GENOMIC DNA]</scope>
    <source>
        <strain evidence="2 3">ATCC BAA-909</strain>
    </source>
</reference>
<dbReference type="STRING" id="225004.SAMN02745152_02214"/>
<accession>A0A1T4R5K6</accession>
<sequence>MTYSALENKLKTLPQAAIDEVATYIDYVFYKFTTPEKQNHTVSKKKGFGCLKDIPCKMSPDFDEPLEEFAEYM</sequence>
<proteinExistence type="predicted"/>
<organism evidence="2 3">
    <name type="scientific">Treponema berlinense</name>
    <dbReference type="NCBI Taxonomy" id="225004"/>
    <lineage>
        <taxon>Bacteria</taxon>
        <taxon>Pseudomonadati</taxon>
        <taxon>Spirochaetota</taxon>
        <taxon>Spirochaetia</taxon>
        <taxon>Spirochaetales</taxon>
        <taxon>Treponemataceae</taxon>
        <taxon>Treponema</taxon>
    </lineage>
</organism>
<dbReference type="AlphaFoldDB" id="A0A1T4R5K6"/>
<evidence type="ECO:0000313" key="2">
    <source>
        <dbReference type="EMBL" id="SKA11116.1"/>
    </source>
</evidence>
<evidence type="ECO:0000313" key="3">
    <source>
        <dbReference type="Proteomes" id="UP000190395"/>
    </source>
</evidence>
<feature type="domain" description="DUF2281" evidence="1">
    <location>
        <begin position="6"/>
        <end position="72"/>
    </location>
</feature>
<dbReference type="EMBL" id="FUXC01000028">
    <property type="protein sequence ID" value="SKA11116.1"/>
    <property type="molecule type" value="Genomic_DNA"/>
</dbReference>
<keyword evidence="3" id="KW-1185">Reference proteome</keyword>
<dbReference type="InterPro" id="IPR018739">
    <property type="entry name" value="DUF2281"/>
</dbReference>
<dbReference type="Proteomes" id="UP000190395">
    <property type="component" value="Unassembled WGS sequence"/>
</dbReference>
<evidence type="ECO:0000259" key="1">
    <source>
        <dbReference type="Pfam" id="PF10047"/>
    </source>
</evidence>
<dbReference type="Pfam" id="PF10047">
    <property type="entry name" value="DUF2281"/>
    <property type="match status" value="1"/>
</dbReference>
<protein>
    <recommendedName>
        <fullName evidence="1">DUF2281 domain-containing protein</fullName>
    </recommendedName>
</protein>
<name>A0A1T4R5K6_9SPIR</name>